<accession>A0A8K0XPE0</accession>
<keyword evidence="3" id="KW-1185">Reference proteome</keyword>
<gene>
    <name evidence="2" type="ORF">BXZ70DRAFT_222102</name>
</gene>
<dbReference type="SUPFAM" id="SSF56112">
    <property type="entry name" value="Protein kinase-like (PK-like)"/>
    <property type="match status" value="1"/>
</dbReference>
<dbReference type="EMBL" id="JAEVFJ010000018">
    <property type="protein sequence ID" value="KAH8099843.1"/>
    <property type="molecule type" value="Genomic_DNA"/>
</dbReference>
<dbReference type="Proteomes" id="UP000813824">
    <property type="component" value="Unassembled WGS sequence"/>
</dbReference>
<dbReference type="PROSITE" id="PS00109">
    <property type="entry name" value="PROTEIN_KINASE_TYR"/>
    <property type="match status" value="1"/>
</dbReference>
<organism evidence="2 3">
    <name type="scientific">Cristinia sonorae</name>
    <dbReference type="NCBI Taxonomy" id="1940300"/>
    <lineage>
        <taxon>Eukaryota</taxon>
        <taxon>Fungi</taxon>
        <taxon>Dikarya</taxon>
        <taxon>Basidiomycota</taxon>
        <taxon>Agaricomycotina</taxon>
        <taxon>Agaricomycetes</taxon>
        <taxon>Agaricomycetidae</taxon>
        <taxon>Agaricales</taxon>
        <taxon>Pleurotineae</taxon>
        <taxon>Stephanosporaceae</taxon>
        <taxon>Cristinia</taxon>
    </lineage>
</organism>
<dbReference type="PANTHER" id="PTHR38248:SF2">
    <property type="entry name" value="FUNK1 11"/>
    <property type="match status" value="1"/>
</dbReference>
<feature type="domain" description="Fungal-type protein kinase" evidence="1">
    <location>
        <begin position="152"/>
        <end position="547"/>
    </location>
</feature>
<dbReference type="InterPro" id="IPR011009">
    <property type="entry name" value="Kinase-like_dom_sf"/>
</dbReference>
<dbReference type="InterPro" id="IPR008266">
    <property type="entry name" value="Tyr_kinase_AS"/>
</dbReference>
<sequence>MSELGLWIGPIAPQEFLQSFIPQSDLLPKEISNIVDFSSFASLEEEGEMYGAMINAVMDHGLMPKITELANSLPERNEQDYQRDVSWLFDAPMPENVRRYIMALQENIVVCKPQRAYDPFKEVEVQPDNNSDYFSLYQEIRYPESRIIPDTEKAFGTQIHLLNHASSLFAHQHRLFCFNILICGDTARFIRWDRGGAVVSSSFDYAKHPLILAEFFWRYDGLTAAQRGYDPTARPAEESEALRLREAVKKHENGSKRRIPDMREKTLKKSFTPFVITMNGQTPSGKRKIGKYVVQAPMHTPFTPVGRSTQVYYALDLRTDELVCLKDYWRPAEATRPPESVVYARLRKHRIPHLPTMLLSGDVGPAQLTEKTKFQQTYTAIWVRAYIRRHPACIAECGKKLVEKDVEPDKDPLETPSVLYLSTRPSTFSHYRIVQKLLYSLSTAESSKVLVRAIRNSIICLTTAYEKANVLHRDVSSGNVMLDEDGQGVLNDWDHALMFERTDEAEVPLSGRTGTWYFLSVDLARHPYKNHDILDDLESCFWVLLWQAIHHLKSSADYTDLEIFKEQNNFGKTVAMLKGGSWKLDHIIDRSALHSLEFK</sequence>
<dbReference type="AlphaFoldDB" id="A0A8K0XPE0"/>
<dbReference type="InterPro" id="IPR040976">
    <property type="entry name" value="Pkinase_fungal"/>
</dbReference>
<dbReference type="Gene3D" id="1.10.510.10">
    <property type="entry name" value="Transferase(Phosphotransferase) domain 1"/>
    <property type="match status" value="1"/>
</dbReference>
<protein>
    <recommendedName>
        <fullName evidence="1">Fungal-type protein kinase domain-containing protein</fullName>
    </recommendedName>
</protein>
<dbReference type="OrthoDB" id="5592585at2759"/>
<name>A0A8K0XPE0_9AGAR</name>
<dbReference type="PANTHER" id="PTHR38248">
    <property type="entry name" value="FUNK1 6"/>
    <property type="match status" value="1"/>
</dbReference>
<evidence type="ECO:0000313" key="3">
    <source>
        <dbReference type="Proteomes" id="UP000813824"/>
    </source>
</evidence>
<evidence type="ECO:0000259" key="1">
    <source>
        <dbReference type="Pfam" id="PF17667"/>
    </source>
</evidence>
<dbReference type="Pfam" id="PF17667">
    <property type="entry name" value="Pkinase_fungal"/>
    <property type="match status" value="1"/>
</dbReference>
<dbReference type="GO" id="GO:0004672">
    <property type="term" value="F:protein kinase activity"/>
    <property type="evidence" value="ECO:0007669"/>
    <property type="project" value="InterPro"/>
</dbReference>
<comment type="caution">
    <text evidence="2">The sequence shown here is derived from an EMBL/GenBank/DDBJ whole genome shotgun (WGS) entry which is preliminary data.</text>
</comment>
<proteinExistence type="predicted"/>
<reference evidence="2" key="1">
    <citation type="journal article" date="2021" name="New Phytol.">
        <title>Evolutionary innovations through gain and loss of genes in the ectomycorrhizal Boletales.</title>
        <authorList>
            <person name="Wu G."/>
            <person name="Miyauchi S."/>
            <person name="Morin E."/>
            <person name="Kuo A."/>
            <person name="Drula E."/>
            <person name="Varga T."/>
            <person name="Kohler A."/>
            <person name="Feng B."/>
            <person name="Cao Y."/>
            <person name="Lipzen A."/>
            <person name="Daum C."/>
            <person name="Hundley H."/>
            <person name="Pangilinan J."/>
            <person name="Johnson J."/>
            <person name="Barry K."/>
            <person name="LaButti K."/>
            <person name="Ng V."/>
            <person name="Ahrendt S."/>
            <person name="Min B."/>
            <person name="Choi I.G."/>
            <person name="Park H."/>
            <person name="Plett J.M."/>
            <person name="Magnuson J."/>
            <person name="Spatafora J.W."/>
            <person name="Nagy L.G."/>
            <person name="Henrissat B."/>
            <person name="Grigoriev I.V."/>
            <person name="Yang Z.L."/>
            <person name="Xu J."/>
            <person name="Martin F.M."/>
        </authorList>
    </citation>
    <scope>NUCLEOTIDE SEQUENCE</scope>
    <source>
        <strain evidence="2">KKN 215</strain>
    </source>
</reference>
<evidence type="ECO:0000313" key="2">
    <source>
        <dbReference type="EMBL" id="KAH8099843.1"/>
    </source>
</evidence>